<dbReference type="InterPro" id="IPR035895">
    <property type="entry name" value="HPr-like_sf"/>
</dbReference>
<dbReference type="Gene3D" id="3.30.1340.10">
    <property type="entry name" value="HPr-like"/>
    <property type="match status" value="1"/>
</dbReference>
<dbReference type="OrthoDB" id="9809047at2"/>
<dbReference type="InterPro" id="IPR002114">
    <property type="entry name" value="PTS_HPr_Ser_P_site"/>
</dbReference>
<dbReference type="NCBIfam" id="TIGR01003">
    <property type="entry name" value="PTS_HPr_family"/>
    <property type="match status" value="1"/>
</dbReference>
<dbReference type="SUPFAM" id="SSF55594">
    <property type="entry name" value="HPr-like"/>
    <property type="match status" value="1"/>
</dbReference>
<keyword evidence="2" id="KW-0963">Cytoplasm</keyword>
<evidence type="ECO:0000259" key="4">
    <source>
        <dbReference type="PROSITE" id="PS51350"/>
    </source>
</evidence>
<dbReference type="PROSITE" id="PS00589">
    <property type="entry name" value="PTS_HPR_SER"/>
    <property type="match status" value="1"/>
</dbReference>
<dbReference type="GO" id="GO:0009401">
    <property type="term" value="P:phosphoenolpyruvate-dependent sugar phosphotransferase system"/>
    <property type="evidence" value="ECO:0007669"/>
    <property type="project" value="UniProtKB-KW"/>
</dbReference>
<dbReference type="InterPro" id="IPR000032">
    <property type="entry name" value="HPr-like"/>
</dbReference>
<reference evidence="6" key="1">
    <citation type="submission" date="2018-11" db="EMBL/GenBank/DDBJ databases">
        <title>Complete genome sequence of Paenibacillus sp. ML311-T8.</title>
        <authorList>
            <person name="Nam Y.-D."/>
            <person name="Kang J."/>
            <person name="Chung W.-H."/>
            <person name="Park Y.S."/>
        </authorList>
    </citation>
    <scope>NUCLEOTIDE SEQUENCE [LARGE SCALE GENOMIC DNA]</scope>
    <source>
        <strain evidence="6">ML311-T8</strain>
    </source>
</reference>
<dbReference type="PANTHER" id="PTHR33705:SF2">
    <property type="entry name" value="PHOSPHOCARRIER PROTEIN NPR"/>
    <property type="match status" value="1"/>
</dbReference>
<gene>
    <name evidence="5" type="ORF">EHS13_19335</name>
</gene>
<evidence type="ECO:0000256" key="2">
    <source>
        <dbReference type="ARBA" id="ARBA00022490"/>
    </source>
</evidence>
<dbReference type="KEGG" id="ppsc:EHS13_19335"/>
<evidence type="ECO:0000313" key="6">
    <source>
        <dbReference type="Proteomes" id="UP000426246"/>
    </source>
</evidence>
<evidence type="ECO:0000256" key="3">
    <source>
        <dbReference type="ARBA" id="ARBA00022683"/>
    </source>
</evidence>
<dbReference type="Pfam" id="PF00381">
    <property type="entry name" value="PTS-HPr"/>
    <property type="match status" value="1"/>
</dbReference>
<keyword evidence="6" id="KW-1185">Reference proteome</keyword>
<organism evidence="5 6">
    <name type="scientific">Paenibacillus psychroresistens</name>
    <dbReference type="NCBI Taxonomy" id="1778678"/>
    <lineage>
        <taxon>Bacteria</taxon>
        <taxon>Bacillati</taxon>
        <taxon>Bacillota</taxon>
        <taxon>Bacilli</taxon>
        <taxon>Bacillales</taxon>
        <taxon>Paenibacillaceae</taxon>
        <taxon>Paenibacillus</taxon>
    </lineage>
</organism>
<dbReference type="Proteomes" id="UP000426246">
    <property type="component" value="Chromosome"/>
</dbReference>
<comment type="subcellular location">
    <subcellularLocation>
        <location evidence="1">Cytoplasm</location>
    </subcellularLocation>
</comment>
<proteinExistence type="predicted"/>
<dbReference type="InterPro" id="IPR050399">
    <property type="entry name" value="HPr"/>
</dbReference>
<sequence length="85" mass="9621">MQHIFEIKNVLGLHIRPARKLVELSKKYRCDVFIEKEGKRYSAKSLINVLFVGATYGEKIILITEGEQEVEALSVIGAFLASKIE</sequence>
<accession>A0A6B8RMW6</accession>
<dbReference type="PRINTS" id="PR00107">
    <property type="entry name" value="PHOSPHOCPHPR"/>
</dbReference>
<evidence type="ECO:0000256" key="1">
    <source>
        <dbReference type="ARBA" id="ARBA00004496"/>
    </source>
</evidence>
<dbReference type="GO" id="GO:0005737">
    <property type="term" value="C:cytoplasm"/>
    <property type="evidence" value="ECO:0007669"/>
    <property type="project" value="UniProtKB-SubCell"/>
</dbReference>
<dbReference type="CDD" id="cd00367">
    <property type="entry name" value="PTS-HPr_like"/>
    <property type="match status" value="1"/>
</dbReference>
<protein>
    <submittedName>
        <fullName evidence="5">HPr family phosphocarrier protein</fullName>
    </submittedName>
</protein>
<dbReference type="RefSeq" id="WP_155701983.1">
    <property type="nucleotide sequence ID" value="NZ_CP034235.1"/>
</dbReference>
<evidence type="ECO:0000313" key="5">
    <source>
        <dbReference type="EMBL" id="QGQ96883.1"/>
    </source>
</evidence>
<dbReference type="PROSITE" id="PS51350">
    <property type="entry name" value="PTS_HPR_DOM"/>
    <property type="match status" value="1"/>
</dbReference>
<dbReference type="AlphaFoldDB" id="A0A6B8RMW6"/>
<dbReference type="EMBL" id="CP034235">
    <property type="protein sequence ID" value="QGQ96883.1"/>
    <property type="molecule type" value="Genomic_DNA"/>
</dbReference>
<feature type="domain" description="HPr" evidence="4">
    <location>
        <begin position="1"/>
        <end position="85"/>
    </location>
</feature>
<keyword evidence="3" id="KW-0598">Phosphotransferase system</keyword>
<dbReference type="PANTHER" id="PTHR33705">
    <property type="entry name" value="PHOSPHOCARRIER PROTEIN HPR"/>
    <property type="match status" value="1"/>
</dbReference>
<name>A0A6B8RMW6_9BACL</name>